<keyword evidence="2" id="KW-1185">Reference proteome</keyword>
<dbReference type="EMBL" id="OP072867">
    <property type="protein sequence ID" value="UVX69679.1"/>
    <property type="molecule type" value="Genomic_DNA"/>
</dbReference>
<organism evidence="1 2">
    <name type="scientific">Bacteriophage sp</name>
    <dbReference type="NCBI Taxonomy" id="38018"/>
    <lineage>
        <taxon>Viruses</taxon>
    </lineage>
</organism>
<name>A0ABY5TU64_9VIRU</name>
<proteinExistence type="predicted"/>
<dbReference type="InterPro" id="IPR036390">
    <property type="entry name" value="WH_DNA-bd_sf"/>
</dbReference>
<protein>
    <submittedName>
        <fullName evidence="1">Uncharacterized protein</fullName>
    </submittedName>
</protein>
<dbReference type="Gene3D" id="1.10.10.10">
    <property type="entry name" value="Winged helix-like DNA-binding domain superfamily/Winged helix DNA-binding domain"/>
    <property type="match status" value="1"/>
</dbReference>
<evidence type="ECO:0000313" key="2">
    <source>
        <dbReference type="Proteomes" id="UP001160698"/>
    </source>
</evidence>
<evidence type="ECO:0000313" key="1">
    <source>
        <dbReference type="EMBL" id="UVX69679.1"/>
    </source>
</evidence>
<sequence length="95" mass="11226">MHSIPQRHVITILYLLKEPTTQEHLTAIAPMLGCHDTPQSLRSRMVELEREGYVHRVDRNGISRRKRPCWRWQLTKKGQELAQELLDTTTPNERK</sequence>
<dbReference type="InterPro" id="IPR036388">
    <property type="entry name" value="WH-like_DNA-bd_sf"/>
</dbReference>
<reference evidence="1 2" key="1">
    <citation type="submission" date="2022-07" db="EMBL/GenBank/DDBJ databases">
        <authorList>
            <person name="Nishijima S."/>
        </authorList>
    </citation>
    <scope>NUCLEOTIDE SEQUENCE [LARGE SCALE GENOMIC DNA]</scope>
    <source>
        <strain evidence="1">4225_94495</strain>
    </source>
</reference>
<dbReference type="SUPFAM" id="SSF46785">
    <property type="entry name" value="Winged helix' DNA-binding domain"/>
    <property type="match status" value="1"/>
</dbReference>
<dbReference type="Proteomes" id="UP001160698">
    <property type="component" value="Segment"/>
</dbReference>
<accession>A0ABY5TU64</accession>